<organism evidence="2 3">
    <name type="scientific">Candidatus Anoxymicrobium japonicum</name>
    <dbReference type="NCBI Taxonomy" id="2013648"/>
    <lineage>
        <taxon>Bacteria</taxon>
        <taxon>Bacillati</taxon>
        <taxon>Actinomycetota</taxon>
        <taxon>Candidatus Geothermincolia</taxon>
        <taxon>Candidatus Geothermincolales</taxon>
        <taxon>Candidatus Anoxymicrobiaceae</taxon>
        <taxon>Candidatus Anoxymicrobium</taxon>
    </lineage>
</organism>
<reference evidence="2 3" key="1">
    <citation type="journal article" date="2017" name="ISME J.">
        <title>Potential for microbial H2 and metal transformations associated with novel bacteria and archaea in deep terrestrial subsurface sediments.</title>
        <authorList>
            <person name="Hernsdorf A.W."/>
            <person name="Amano Y."/>
            <person name="Miyakawa K."/>
            <person name="Ise K."/>
            <person name="Suzuki Y."/>
            <person name="Anantharaman K."/>
            <person name="Probst A."/>
            <person name="Burstein D."/>
            <person name="Thomas B.C."/>
            <person name="Banfield J.F."/>
        </authorList>
    </citation>
    <scope>NUCLEOTIDE SEQUENCE [LARGE SCALE GENOMIC DNA]</scope>
    <source>
        <strain evidence="2">HGW-Actinobacteria-3</strain>
    </source>
</reference>
<evidence type="ECO:0000259" key="1">
    <source>
        <dbReference type="SMART" id="SM00429"/>
    </source>
</evidence>
<evidence type="ECO:0000313" key="2">
    <source>
        <dbReference type="EMBL" id="PKQ27430.1"/>
    </source>
</evidence>
<dbReference type="EMBL" id="PHEX01000102">
    <property type="protein sequence ID" value="PKQ27430.1"/>
    <property type="molecule type" value="Genomic_DNA"/>
</dbReference>
<dbReference type="CDD" id="cd00603">
    <property type="entry name" value="IPT_PCSR"/>
    <property type="match status" value="1"/>
</dbReference>
<dbReference type="GO" id="GO:0005975">
    <property type="term" value="P:carbohydrate metabolic process"/>
    <property type="evidence" value="ECO:0007669"/>
    <property type="project" value="UniProtKB-ARBA"/>
</dbReference>
<sequence>MNITDLAGTGFQTGAIVRLKKLGQPDIVATSVVVTPETQITCDFDLTGAAGGDWDVFVENADGQSGTLAGGFQIRYPVPITTSISPASKTAGEAGFTLTVNGTNFTPDSDVMWNGASRVTTYVSPTKLTAVIVAGDITAVGTANVTVSNPAPGGGTSNALTFTIIPQKPSITSISPSFGPAGTVITIKGAYFGPSRGAATVNFNAIKAAAADYISWSDTEIVVRVPSDAVTGPVTVTANNGTSNAKTYTVSSPIWYLAEGTSDYGFVTYITIANPNTTAVTALVTYMTKTGPQTRAEISLPAMSQTFFDPSGDIGQTDFSTKVECKEEKTICVDRRMTWTGPGADSPEGHSSVGVTAPAKTWYLPEGSSKWGFETWLLIQNPSSTTDATATVTYMIEGEELKIVTHNVPRASRASFNMETDIGQKDASIKVESDIPVIPERAMYRNNRREGHDSIGTTAPATDYYLAEGTTDWGFTTYLLVQNPNATPTDVTVTYMTPTGAKPQAPFTMPANSRKTIKVNDVADVSKTDLSTKVHGSAPIIAERAMYWDNGTGEACHDSIGMDSPHATFYLPDGETYAGTETWTLVQNPNTTPVSVEISYLTNTGTGNVVFTETIPANSRKTFNMADKLPYIGASIKVTSKTAGKKIMVERAMYWNNRGAGTDTIGGFSN</sequence>
<name>A0A2N3G3Y4_9ACTN</name>
<dbReference type="Proteomes" id="UP000233654">
    <property type="component" value="Unassembled WGS sequence"/>
</dbReference>
<accession>A0A2N3G3Y4</accession>
<comment type="caution">
    <text evidence="2">The sequence shown here is derived from an EMBL/GenBank/DDBJ whole genome shotgun (WGS) entry which is preliminary data.</text>
</comment>
<dbReference type="Gene3D" id="2.60.290.11">
    <property type="entry name" value="TM1070-like"/>
    <property type="match status" value="2"/>
</dbReference>
<dbReference type="InterPro" id="IPR013783">
    <property type="entry name" value="Ig-like_fold"/>
</dbReference>
<dbReference type="CDD" id="cd00102">
    <property type="entry name" value="IPT"/>
    <property type="match status" value="1"/>
</dbReference>
<protein>
    <recommendedName>
        <fullName evidence="1">IPT/TIG domain-containing protein</fullName>
    </recommendedName>
</protein>
<proteinExistence type="predicted"/>
<dbReference type="SUPFAM" id="SSF81296">
    <property type="entry name" value="E set domains"/>
    <property type="match status" value="2"/>
</dbReference>
<dbReference type="Gene3D" id="2.60.40.10">
    <property type="entry name" value="Immunoglobulins"/>
    <property type="match status" value="2"/>
</dbReference>
<gene>
    <name evidence="2" type="ORF">CVT63_08045</name>
</gene>
<dbReference type="InterPro" id="IPR014756">
    <property type="entry name" value="Ig_E-set"/>
</dbReference>
<evidence type="ECO:0000313" key="3">
    <source>
        <dbReference type="Proteomes" id="UP000233654"/>
    </source>
</evidence>
<dbReference type="SMART" id="SM00429">
    <property type="entry name" value="IPT"/>
    <property type="match status" value="1"/>
</dbReference>
<dbReference type="AlphaFoldDB" id="A0A2N3G3Y4"/>
<feature type="domain" description="IPT/TIG" evidence="1">
    <location>
        <begin position="168"/>
        <end position="249"/>
    </location>
</feature>
<dbReference type="InterPro" id="IPR036698">
    <property type="entry name" value="TM1070-like_sf"/>
</dbReference>
<dbReference type="InterPro" id="IPR002909">
    <property type="entry name" value="IPT_dom"/>
</dbReference>
<dbReference type="Pfam" id="PF01833">
    <property type="entry name" value="TIG"/>
    <property type="match status" value="2"/>
</dbReference>